<dbReference type="CDD" id="cd16913">
    <property type="entry name" value="YkuD_like"/>
    <property type="match status" value="1"/>
</dbReference>
<dbReference type="InterPro" id="IPR008964">
    <property type="entry name" value="Invasin/intimin_cell_adhesion"/>
</dbReference>
<comment type="caution">
    <text evidence="8">The sequence shown here is derived from an EMBL/GenBank/DDBJ whole genome shotgun (WGS) entry which is preliminary data.</text>
</comment>
<dbReference type="UniPathway" id="UPA00219"/>
<feature type="domain" description="L,D-TPase catalytic" evidence="7">
    <location>
        <begin position="331"/>
        <end position="455"/>
    </location>
</feature>
<protein>
    <recommendedName>
        <fullName evidence="7">L,D-TPase catalytic domain-containing protein</fullName>
    </recommendedName>
</protein>
<evidence type="ECO:0000256" key="1">
    <source>
        <dbReference type="ARBA" id="ARBA00004752"/>
    </source>
</evidence>
<dbReference type="Pfam" id="PF08239">
    <property type="entry name" value="SH3_3"/>
    <property type="match status" value="1"/>
</dbReference>
<evidence type="ECO:0000313" key="9">
    <source>
        <dbReference type="Proteomes" id="UP000014923"/>
    </source>
</evidence>
<keyword evidence="9" id="KW-1185">Reference proteome</keyword>
<evidence type="ECO:0000256" key="6">
    <source>
        <dbReference type="PROSITE-ProRule" id="PRU01373"/>
    </source>
</evidence>
<organism evidence="8 9">
    <name type="scientific">Thermobrachium celere DSM 8682</name>
    <dbReference type="NCBI Taxonomy" id="941824"/>
    <lineage>
        <taxon>Bacteria</taxon>
        <taxon>Bacillati</taxon>
        <taxon>Bacillota</taxon>
        <taxon>Clostridia</taxon>
        <taxon>Eubacteriales</taxon>
        <taxon>Clostridiaceae</taxon>
        <taxon>Thermobrachium</taxon>
    </lineage>
</organism>
<dbReference type="AlphaFoldDB" id="R7RUF4"/>
<reference evidence="8" key="1">
    <citation type="submission" date="2013-03" db="EMBL/GenBank/DDBJ databases">
        <title>Draft genome sequence of the hydrogen-ethanol-producing anaerobic alkalithermophilic Caloramator celere.</title>
        <authorList>
            <person name="Ciranna A."/>
            <person name="Larjo A."/>
            <person name="Kivisto A."/>
            <person name="Santala V."/>
            <person name="Roos C."/>
            <person name="Karp M."/>
        </authorList>
    </citation>
    <scope>NUCLEOTIDE SEQUENCE [LARGE SCALE GENOMIC DNA]</scope>
    <source>
        <strain evidence="8">DSM 8682</strain>
    </source>
</reference>
<dbReference type="Gene3D" id="2.40.440.10">
    <property type="entry name" value="L,D-transpeptidase catalytic domain-like"/>
    <property type="match status" value="1"/>
</dbReference>
<dbReference type="PANTHER" id="PTHR30582:SF2">
    <property type="entry name" value="L,D-TRANSPEPTIDASE YCIB-RELATED"/>
    <property type="match status" value="1"/>
</dbReference>
<evidence type="ECO:0000256" key="4">
    <source>
        <dbReference type="ARBA" id="ARBA00022984"/>
    </source>
</evidence>
<evidence type="ECO:0000256" key="5">
    <source>
        <dbReference type="ARBA" id="ARBA00023316"/>
    </source>
</evidence>
<feature type="active site" description="Nucleophile" evidence="6">
    <location>
        <position position="431"/>
    </location>
</feature>
<evidence type="ECO:0000256" key="3">
    <source>
        <dbReference type="ARBA" id="ARBA00022960"/>
    </source>
</evidence>
<keyword evidence="3 6" id="KW-0133">Cell shape</keyword>
<dbReference type="EMBL" id="CAVN010000111">
    <property type="protein sequence ID" value="CDF59013.1"/>
    <property type="molecule type" value="Genomic_DNA"/>
</dbReference>
<dbReference type="Proteomes" id="UP000014923">
    <property type="component" value="Unassembled WGS sequence"/>
</dbReference>
<dbReference type="GO" id="GO:0008360">
    <property type="term" value="P:regulation of cell shape"/>
    <property type="evidence" value="ECO:0007669"/>
    <property type="project" value="UniProtKB-UniRule"/>
</dbReference>
<dbReference type="InterPro" id="IPR003646">
    <property type="entry name" value="SH3-like_bac-type"/>
</dbReference>
<name>R7RUF4_9CLOT</name>
<dbReference type="GO" id="GO:0071555">
    <property type="term" value="P:cell wall organization"/>
    <property type="evidence" value="ECO:0007669"/>
    <property type="project" value="UniProtKB-UniRule"/>
</dbReference>
<dbReference type="Pfam" id="PF02368">
    <property type="entry name" value="Big_2"/>
    <property type="match status" value="2"/>
</dbReference>
<evidence type="ECO:0000259" key="7">
    <source>
        <dbReference type="PROSITE" id="PS52029"/>
    </source>
</evidence>
<dbReference type="PROSITE" id="PS52029">
    <property type="entry name" value="LD_TPASE"/>
    <property type="match status" value="1"/>
</dbReference>
<keyword evidence="5 6" id="KW-0961">Cell wall biogenesis/degradation</keyword>
<dbReference type="GO" id="GO:0016740">
    <property type="term" value="F:transferase activity"/>
    <property type="evidence" value="ECO:0007669"/>
    <property type="project" value="UniProtKB-KW"/>
</dbReference>
<dbReference type="SMART" id="SM00635">
    <property type="entry name" value="BID_2"/>
    <property type="match status" value="2"/>
</dbReference>
<dbReference type="Gene3D" id="2.30.30.40">
    <property type="entry name" value="SH3 Domains"/>
    <property type="match status" value="1"/>
</dbReference>
<comment type="pathway">
    <text evidence="1 6">Cell wall biogenesis; peptidoglycan biosynthesis.</text>
</comment>
<dbReference type="Pfam" id="PF03734">
    <property type="entry name" value="YkuD"/>
    <property type="match status" value="1"/>
</dbReference>
<proteinExistence type="predicted"/>
<keyword evidence="4 6" id="KW-0573">Peptidoglycan synthesis</keyword>
<sequence length="455" mass="51507">MVRKLISKFLLTLLFVFCFTALIPITYFSVAKAEGNAEQGNEIIPVERVVFENVEVENDKYQKKLKVGESFELKIKVQPENAVYEEVIWSSSNEKVAVVDNNGKVIAKTIGELTIKVTVKSKINEEIKEVTAECKIIVEPINVSGVILTETKKKVKIGETFNLTAKVFPENATNKGVKWDIKDKDKNKNVVLVDNNGKVTAVGIGTAKIIVTTLDGGFKAECEVEVIPLNLQDIEKRIVSSIPTATIKLDTNIYTSSVKGKVKTKVLKGTKVIILDNKEEWYLIKLQNGIVGWIKKSYLIINPSPILKDTLRKEDLELYVNSKNFKSKTNYFVWVDIARQRTYVFMKDKKGKYNLIKDFVVATGKDATPTIIGLFELDGQRGTWKYFPQYKVGVKNWIRLKGGYLFHSILFAKDGKTILNPNVGKKLSHGCIRMKVDDSYWFYKNIPSKTTVWVN</sequence>
<dbReference type="eggNOG" id="COG5492">
    <property type="taxonomic scope" value="Bacteria"/>
</dbReference>
<dbReference type="InterPro" id="IPR003343">
    <property type="entry name" value="Big_2"/>
</dbReference>
<dbReference type="eggNOG" id="COG1376">
    <property type="taxonomic scope" value="Bacteria"/>
</dbReference>
<dbReference type="InterPro" id="IPR050979">
    <property type="entry name" value="LD-transpeptidase"/>
</dbReference>
<dbReference type="GO" id="GO:0071972">
    <property type="term" value="F:peptidoglycan L,D-transpeptidase activity"/>
    <property type="evidence" value="ECO:0007669"/>
    <property type="project" value="TreeGrafter"/>
</dbReference>
<dbReference type="InterPro" id="IPR038063">
    <property type="entry name" value="Transpep_catalytic_dom"/>
</dbReference>
<dbReference type="PANTHER" id="PTHR30582">
    <property type="entry name" value="L,D-TRANSPEPTIDASE"/>
    <property type="match status" value="1"/>
</dbReference>
<dbReference type="InterPro" id="IPR005490">
    <property type="entry name" value="LD_TPept_cat_dom"/>
</dbReference>
<evidence type="ECO:0000256" key="2">
    <source>
        <dbReference type="ARBA" id="ARBA00022679"/>
    </source>
</evidence>
<dbReference type="HOGENOM" id="CLU_601196_0_0_9"/>
<feature type="active site" description="Proton donor/acceptor" evidence="6">
    <location>
        <position position="407"/>
    </location>
</feature>
<dbReference type="GO" id="GO:0005576">
    <property type="term" value="C:extracellular region"/>
    <property type="evidence" value="ECO:0007669"/>
    <property type="project" value="TreeGrafter"/>
</dbReference>
<dbReference type="SUPFAM" id="SSF49373">
    <property type="entry name" value="Invasin/intimin cell-adhesion fragments"/>
    <property type="match status" value="2"/>
</dbReference>
<dbReference type="RefSeq" id="WP_018664213.1">
    <property type="nucleotide sequence ID" value="NZ_HF952022.1"/>
</dbReference>
<accession>R7RUF4</accession>
<dbReference type="GO" id="GO:0018104">
    <property type="term" value="P:peptidoglycan-protein cross-linking"/>
    <property type="evidence" value="ECO:0007669"/>
    <property type="project" value="TreeGrafter"/>
</dbReference>
<evidence type="ECO:0000313" key="8">
    <source>
        <dbReference type="EMBL" id="CDF59013.1"/>
    </source>
</evidence>
<gene>
    <name evidence="8" type="ORF">TCEL_02081</name>
</gene>
<dbReference type="Gene3D" id="2.60.40.1080">
    <property type="match status" value="2"/>
</dbReference>
<keyword evidence="2" id="KW-0808">Transferase</keyword>
<dbReference type="SUPFAM" id="SSF141523">
    <property type="entry name" value="L,D-transpeptidase catalytic domain-like"/>
    <property type="match status" value="1"/>
</dbReference>